<comment type="similarity">
    <text evidence="2 5">Belongs to the acyl-CoA dehydrogenase family.</text>
</comment>
<dbReference type="SUPFAM" id="SSF47203">
    <property type="entry name" value="Acyl-CoA dehydrogenase C-terminal domain-like"/>
    <property type="match status" value="1"/>
</dbReference>
<accession>A0ABN2YSH3</accession>
<reference evidence="9 10" key="1">
    <citation type="journal article" date="2019" name="Int. J. Syst. Evol. Microbiol.">
        <title>The Global Catalogue of Microorganisms (GCM) 10K type strain sequencing project: providing services to taxonomists for standard genome sequencing and annotation.</title>
        <authorList>
            <consortium name="The Broad Institute Genomics Platform"/>
            <consortium name="The Broad Institute Genome Sequencing Center for Infectious Disease"/>
            <person name="Wu L."/>
            <person name="Ma J."/>
        </authorList>
    </citation>
    <scope>NUCLEOTIDE SEQUENCE [LARGE SCALE GENOMIC DNA]</scope>
    <source>
        <strain evidence="9 10">JCM 13850</strain>
    </source>
</reference>
<dbReference type="InterPro" id="IPR037069">
    <property type="entry name" value="AcylCoA_DH/ox_N_sf"/>
</dbReference>
<keyword evidence="10" id="KW-1185">Reference proteome</keyword>
<dbReference type="InterPro" id="IPR052547">
    <property type="entry name" value="Mito_Isobutyryl-CoADH"/>
</dbReference>
<evidence type="ECO:0000313" key="10">
    <source>
        <dbReference type="Proteomes" id="UP001501020"/>
    </source>
</evidence>
<dbReference type="InterPro" id="IPR013786">
    <property type="entry name" value="AcylCoA_DH/ox_N"/>
</dbReference>
<dbReference type="Gene3D" id="1.10.540.10">
    <property type="entry name" value="Acyl-CoA dehydrogenase/oxidase, N-terminal domain"/>
    <property type="match status" value="1"/>
</dbReference>
<dbReference type="Gene3D" id="2.40.110.10">
    <property type="entry name" value="Butyryl-CoA Dehydrogenase, subunit A, domain 2"/>
    <property type="match status" value="1"/>
</dbReference>
<dbReference type="Pfam" id="PF02771">
    <property type="entry name" value="Acyl-CoA_dh_N"/>
    <property type="match status" value="1"/>
</dbReference>
<evidence type="ECO:0000256" key="2">
    <source>
        <dbReference type="ARBA" id="ARBA00009347"/>
    </source>
</evidence>
<dbReference type="InterPro" id="IPR046373">
    <property type="entry name" value="Acyl-CoA_Oxase/DH_mid-dom_sf"/>
</dbReference>
<dbReference type="Pfam" id="PF00441">
    <property type="entry name" value="Acyl-CoA_dh_1"/>
    <property type="match status" value="1"/>
</dbReference>
<evidence type="ECO:0000313" key="9">
    <source>
        <dbReference type="EMBL" id="GAA2131555.1"/>
    </source>
</evidence>
<feature type="domain" description="Acyl-CoA dehydrogenase/oxidase C-terminal" evidence="6">
    <location>
        <begin position="216"/>
        <end position="368"/>
    </location>
</feature>
<proteinExistence type="inferred from homology"/>
<keyword evidence="3 5" id="KW-0285">Flavoprotein</keyword>
<evidence type="ECO:0000256" key="1">
    <source>
        <dbReference type="ARBA" id="ARBA00001974"/>
    </source>
</evidence>
<keyword evidence="4 5" id="KW-0274">FAD</keyword>
<gene>
    <name evidence="9" type="ORF">GCM10009727_24010</name>
</gene>
<name>A0ABN2YSH3_9ACTN</name>
<organism evidence="9 10">
    <name type="scientific">Actinomadura napierensis</name>
    <dbReference type="NCBI Taxonomy" id="267854"/>
    <lineage>
        <taxon>Bacteria</taxon>
        <taxon>Bacillati</taxon>
        <taxon>Actinomycetota</taxon>
        <taxon>Actinomycetes</taxon>
        <taxon>Streptosporangiales</taxon>
        <taxon>Thermomonosporaceae</taxon>
        <taxon>Actinomadura</taxon>
    </lineage>
</organism>
<dbReference type="InterPro" id="IPR006091">
    <property type="entry name" value="Acyl-CoA_Oxase/DH_mid-dom"/>
</dbReference>
<dbReference type="RefSeq" id="WP_344264979.1">
    <property type="nucleotide sequence ID" value="NZ_BAAAMR010000016.1"/>
</dbReference>
<protein>
    <submittedName>
        <fullName evidence="9">Acyl-CoA dehydrogenase family protein</fullName>
    </submittedName>
</protein>
<dbReference type="InterPro" id="IPR009075">
    <property type="entry name" value="AcylCo_DH/oxidase_C"/>
</dbReference>
<dbReference type="PIRSF" id="PIRSF016578">
    <property type="entry name" value="HsaA"/>
    <property type="match status" value="1"/>
</dbReference>
<evidence type="ECO:0000259" key="7">
    <source>
        <dbReference type="Pfam" id="PF02770"/>
    </source>
</evidence>
<dbReference type="PANTHER" id="PTHR43831:SF1">
    <property type="entry name" value="ISOBUTYRYL-COA DEHYDROGENASE, MITOCHONDRIAL"/>
    <property type="match status" value="1"/>
</dbReference>
<dbReference type="InterPro" id="IPR036250">
    <property type="entry name" value="AcylCo_DH-like_C"/>
</dbReference>
<evidence type="ECO:0000256" key="5">
    <source>
        <dbReference type="RuleBase" id="RU362125"/>
    </source>
</evidence>
<dbReference type="InterPro" id="IPR009100">
    <property type="entry name" value="AcylCoA_DH/oxidase_NM_dom_sf"/>
</dbReference>
<dbReference type="Pfam" id="PF02770">
    <property type="entry name" value="Acyl-CoA_dh_M"/>
    <property type="match status" value="1"/>
</dbReference>
<dbReference type="PANTHER" id="PTHR43831">
    <property type="entry name" value="ISOBUTYRYL-COA DEHYDROGENASE"/>
    <property type="match status" value="1"/>
</dbReference>
<sequence length="374" mass="39374">MSCDYARAIQDVIEESIAPRADEVDRGGAFCRANIDALSAAGLLGLISAEDAGGRGEGLAAAAHVVERLAGACGSSAMILLMHYAATAVIETHGPKDVREAVAADAHLSTLAFSEAGSRSHFWAPLGTAMPEGRGRIRLEADKSFVTSAGEADSYVWSSRPLAEDGPMTLWLVPRDREGLSVRGGFDGLGLRGNASSPVKADGVLVDRDDMLGPDGEGLNIALQTALPHFLILNAAFSLGLMEALTARAAAHLTGTRLEHLGQTLADQPMQRAQFAELRIRTDQVRAFLLDALDALAGGRDDATLRVLEVKAVAAEAASDVADATMRLCGGSAFRKEFGVERLFRDALAARVMAPTTQALHDFVARASLGMPLF</sequence>
<evidence type="ECO:0000256" key="3">
    <source>
        <dbReference type="ARBA" id="ARBA00022630"/>
    </source>
</evidence>
<feature type="domain" description="Acyl-CoA dehydrogenase/oxidase N-terminal" evidence="8">
    <location>
        <begin position="7"/>
        <end position="101"/>
    </location>
</feature>
<dbReference type="EMBL" id="BAAAMR010000016">
    <property type="protein sequence ID" value="GAA2131555.1"/>
    <property type="molecule type" value="Genomic_DNA"/>
</dbReference>
<evidence type="ECO:0000259" key="6">
    <source>
        <dbReference type="Pfam" id="PF00441"/>
    </source>
</evidence>
<dbReference type="Proteomes" id="UP001501020">
    <property type="component" value="Unassembled WGS sequence"/>
</dbReference>
<dbReference type="CDD" id="cd00567">
    <property type="entry name" value="ACAD"/>
    <property type="match status" value="1"/>
</dbReference>
<feature type="domain" description="Acyl-CoA oxidase/dehydrogenase middle" evidence="7">
    <location>
        <begin position="111"/>
        <end position="203"/>
    </location>
</feature>
<comment type="caution">
    <text evidence="9">The sequence shown here is derived from an EMBL/GenBank/DDBJ whole genome shotgun (WGS) entry which is preliminary data.</text>
</comment>
<evidence type="ECO:0000259" key="8">
    <source>
        <dbReference type="Pfam" id="PF02771"/>
    </source>
</evidence>
<comment type="cofactor">
    <cofactor evidence="1 5">
        <name>FAD</name>
        <dbReference type="ChEBI" id="CHEBI:57692"/>
    </cofactor>
</comment>
<evidence type="ECO:0000256" key="4">
    <source>
        <dbReference type="ARBA" id="ARBA00022827"/>
    </source>
</evidence>
<dbReference type="Gene3D" id="1.20.140.10">
    <property type="entry name" value="Butyryl-CoA Dehydrogenase, subunit A, domain 3"/>
    <property type="match status" value="1"/>
</dbReference>
<dbReference type="SUPFAM" id="SSF56645">
    <property type="entry name" value="Acyl-CoA dehydrogenase NM domain-like"/>
    <property type="match status" value="1"/>
</dbReference>
<keyword evidence="5" id="KW-0560">Oxidoreductase</keyword>